<sequence length="347" mass="38925">MLNVNIRKKLGEFNLQVEFSIADERMAILGASGCGKSMTLKCIAGIETPDFGRIVLNDKVLFDSNKGINLPPQKRHVGYLFQNYALFPNMTVAENIGFALAGNRNKEKTIREFIGKLRLNGLEDKYPWQLSGGQQQRTALARMLTLDTEIIMFDEPLSALDSFLKWELEQELLELFANFDKPVLYVSHDRGEVYRLCDRIAILEKGAMISFSSKYKLFENPCTVTGTILTGCKNISAARCKNDSIVIAEEWGIELKISPGSVASKIKFVAVRAHSMTLKNNTCDNVYSGQIVNVIEDVLDWIVLLKLAPNSPKLFRWVINKKEAPILEKGAFVDVGVATENVIFLEH</sequence>
<keyword evidence="3 5" id="KW-0067">ATP-binding</keyword>
<protein>
    <submittedName>
        <fullName evidence="5">Vitamin B12 import ATP-binding protein BtuD</fullName>
    </submittedName>
</protein>
<dbReference type="GO" id="GO:0005524">
    <property type="term" value="F:ATP binding"/>
    <property type="evidence" value="ECO:0007669"/>
    <property type="project" value="UniProtKB-KW"/>
</dbReference>
<dbReference type="PROSITE" id="PS50893">
    <property type="entry name" value="ABC_TRANSPORTER_2"/>
    <property type="match status" value="1"/>
</dbReference>
<evidence type="ECO:0000259" key="4">
    <source>
        <dbReference type="PROSITE" id="PS50893"/>
    </source>
</evidence>
<dbReference type="AlphaFoldDB" id="A0A644V3S6"/>
<dbReference type="InterPro" id="IPR003593">
    <property type="entry name" value="AAA+_ATPase"/>
</dbReference>
<keyword evidence="2" id="KW-0547">Nucleotide-binding</keyword>
<dbReference type="SMART" id="SM00382">
    <property type="entry name" value="AAA"/>
    <property type="match status" value="1"/>
</dbReference>
<evidence type="ECO:0000256" key="2">
    <source>
        <dbReference type="ARBA" id="ARBA00022741"/>
    </source>
</evidence>
<evidence type="ECO:0000313" key="5">
    <source>
        <dbReference type="EMBL" id="MPL85999.1"/>
    </source>
</evidence>
<evidence type="ECO:0000256" key="3">
    <source>
        <dbReference type="ARBA" id="ARBA00022840"/>
    </source>
</evidence>
<dbReference type="InterPro" id="IPR003439">
    <property type="entry name" value="ABC_transporter-like_ATP-bd"/>
</dbReference>
<dbReference type="InterPro" id="IPR027417">
    <property type="entry name" value="P-loop_NTPase"/>
</dbReference>
<reference evidence="5" key="1">
    <citation type="submission" date="2019-08" db="EMBL/GenBank/DDBJ databases">
        <authorList>
            <person name="Kucharzyk K."/>
            <person name="Murdoch R.W."/>
            <person name="Higgins S."/>
            <person name="Loffler F."/>
        </authorList>
    </citation>
    <scope>NUCLEOTIDE SEQUENCE</scope>
</reference>
<dbReference type="PANTHER" id="PTHR42781:SF4">
    <property type="entry name" value="SPERMIDINE_PUTRESCINE IMPORT ATP-BINDING PROTEIN POTA"/>
    <property type="match status" value="1"/>
</dbReference>
<evidence type="ECO:0000256" key="1">
    <source>
        <dbReference type="ARBA" id="ARBA00022448"/>
    </source>
</evidence>
<organism evidence="5">
    <name type="scientific">bioreactor metagenome</name>
    <dbReference type="NCBI Taxonomy" id="1076179"/>
    <lineage>
        <taxon>unclassified sequences</taxon>
        <taxon>metagenomes</taxon>
        <taxon>ecological metagenomes</taxon>
    </lineage>
</organism>
<gene>
    <name evidence="5" type="primary">btuD_83</name>
    <name evidence="5" type="ORF">SDC9_31975</name>
</gene>
<keyword evidence="1" id="KW-0813">Transport</keyword>
<dbReference type="EMBL" id="VSSQ01000215">
    <property type="protein sequence ID" value="MPL85999.1"/>
    <property type="molecule type" value="Genomic_DNA"/>
</dbReference>
<proteinExistence type="predicted"/>
<dbReference type="GO" id="GO:0016887">
    <property type="term" value="F:ATP hydrolysis activity"/>
    <property type="evidence" value="ECO:0007669"/>
    <property type="project" value="InterPro"/>
</dbReference>
<name>A0A644V3S6_9ZZZZ</name>
<dbReference type="PANTHER" id="PTHR42781">
    <property type="entry name" value="SPERMIDINE/PUTRESCINE IMPORT ATP-BINDING PROTEIN POTA"/>
    <property type="match status" value="1"/>
</dbReference>
<dbReference type="SUPFAM" id="SSF52540">
    <property type="entry name" value="P-loop containing nucleoside triphosphate hydrolases"/>
    <property type="match status" value="1"/>
</dbReference>
<feature type="domain" description="ABC transporter" evidence="4">
    <location>
        <begin position="1"/>
        <end position="230"/>
    </location>
</feature>
<accession>A0A644V3S6</accession>
<dbReference type="InterPro" id="IPR050093">
    <property type="entry name" value="ABC_SmlMolc_Importer"/>
</dbReference>
<comment type="caution">
    <text evidence="5">The sequence shown here is derived from an EMBL/GenBank/DDBJ whole genome shotgun (WGS) entry which is preliminary data.</text>
</comment>
<dbReference type="Gene3D" id="3.40.50.300">
    <property type="entry name" value="P-loop containing nucleotide triphosphate hydrolases"/>
    <property type="match status" value="1"/>
</dbReference>
<dbReference type="Pfam" id="PF00005">
    <property type="entry name" value="ABC_tran"/>
    <property type="match status" value="1"/>
</dbReference>